<dbReference type="AlphaFoldDB" id="A0A369T6V7"/>
<organism evidence="2 3">
    <name type="scientific">Ferruginivarius sediminum</name>
    <dbReference type="NCBI Taxonomy" id="2661937"/>
    <lineage>
        <taxon>Bacteria</taxon>
        <taxon>Pseudomonadati</taxon>
        <taxon>Pseudomonadota</taxon>
        <taxon>Alphaproteobacteria</taxon>
        <taxon>Rhodospirillales</taxon>
        <taxon>Rhodospirillaceae</taxon>
        <taxon>Ferruginivarius</taxon>
    </lineage>
</organism>
<reference evidence="2 3" key="1">
    <citation type="submission" date="2018-07" db="EMBL/GenBank/DDBJ databases">
        <title>Venubactetium sediminum gen. nov., sp. nov., isolated from a marine solar saltern.</title>
        <authorList>
            <person name="Wang S."/>
        </authorList>
    </citation>
    <scope>NUCLEOTIDE SEQUENCE [LARGE SCALE GENOMIC DNA]</scope>
    <source>
        <strain evidence="2 3">WD2A32</strain>
    </source>
</reference>
<dbReference type="EMBL" id="QPMH01000016">
    <property type="protein sequence ID" value="RDD61008.1"/>
    <property type="molecule type" value="Genomic_DNA"/>
</dbReference>
<evidence type="ECO:0000313" key="3">
    <source>
        <dbReference type="Proteomes" id="UP000253941"/>
    </source>
</evidence>
<evidence type="ECO:0000313" key="2">
    <source>
        <dbReference type="EMBL" id="RDD61008.1"/>
    </source>
</evidence>
<feature type="region of interest" description="Disordered" evidence="1">
    <location>
        <begin position="363"/>
        <end position="394"/>
    </location>
</feature>
<feature type="compositionally biased region" description="Low complexity" evidence="1">
    <location>
        <begin position="370"/>
        <end position="387"/>
    </location>
</feature>
<sequence>MAKQEIHAARQAVEEVQGHLPRSAAYAALDSATRHHLDDSLTRIRQALHTARGGETHDPYALDAPAARPATGRTYAARPFAEGENGNGDVATPDPSREQMRAVDRLAGAAGAVSDELDFANFVASLVHGTFDAIVDASIRQMEAFAELVSVVAKDIDSFTRENVTPNQVRDWLVDRFPADLSLELPSGAQGRPRLRVQPGGGGEEEDTFAFRSPAWLDDFGLSGEELTDELVESRLIPAARRVVAENRMRDLATMVLMGLNRVRVDSGLISARIRIRAAAADTTSVDYASSQDTTGSNQRWGRRGSNTYEQPKALVSTVGVNVQAESQLQAELFGEVRINFSSETVPLERFADAAAIQLLERHARGGRRAAPQQQPAQATSPAQQQQDSEGGET</sequence>
<proteinExistence type="predicted"/>
<accession>A0A369T6V7</accession>
<name>A0A369T6V7_9PROT</name>
<feature type="region of interest" description="Disordered" evidence="1">
    <location>
        <begin position="285"/>
        <end position="306"/>
    </location>
</feature>
<keyword evidence="3" id="KW-1185">Reference proteome</keyword>
<gene>
    <name evidence="2" type="ORF">DRB17_14880</name>
</gene>
<evidence type="ECO:0000256" key="1">
    <source>
        <dbReference type="SAM" id="MobiDB-lite"/>
    </source>
</evidence>
<protein>
    <submittedName>
        <fullName evidence="2">Uncharacterized protein</fullName>
    </submittedName>
</protein>
<dbReference type="Proteomes" id="UP000253941">
    <property type="component" value="Unassembled WGS sequence"/>
</dbReference>
<dbReference type="RefSeq" id="WP_114583011.1">
    <property type="nucleotide sequence ID" value="NZ_QPMH01000016.1"/>
</dbReference>
<comment type="caution">
    <text evidence="2">The sequence shown here is derived from an EMBL/GenBank/DDBJ whole genome shotgun (WGS) entry which is preliminary data.</text>
</comment>